<dbReference type="Gramene" id="PSS04770">
    <property type="protein sequence ID" value="PSS04770"/>
    <property type="gene ID" value="CEY00_Acc20628"/>
</dbReference>
<dbReference type="InterPro" id="IPR016024">
    <property type="entry name" value="ARM-type_fold"/>
</dbReference>
<feature type="compositionally biased region" description="Polar residues" evidence="11">
    <location>
        <begin position="1889"/>
        <end position="1903"/>
    </location>
</feature>
<evidence type="ECO:0000256" key="8">
    <source>
        <dbReference type="ARBA" id="ARBA00079374"/>
    </source>
</evidence>
<dbReference type="GO" id="GO:0007051">
    <property type="term" value="P:spindle organization"/>
    <property type="evidence" value="ECO:0007669"/>
    <property type="project" value="InterPro"/>
</dbReference>
<dbReference type="InterPro" id="IPR021133">
    <property type="entry name" value="HEAT_type_2"/>
</dbReference>
<keyword evidence="14" id="KW-1185">Reference proteome</keyword>
<feature type="region of interest" description="Disordered" evidence="11">
    <location>
        <begin position="1764"/>
        <end position="1783"/>
    </location>
</feature>
<keyword evidence="3" id="KW-0493">Microtubule</keyword>
<dbReference type="InterPro" id="IPR011989">
    <property type="entry name" value="ARM-like"/>
</dbReference>
<dbReference type="InterPro" id="IPR048491">
    <property type="entry name" value="XMAP215_CLASP_TOG"/>
</dbReference>
<dbReference type="FunFam" id="1.25.10.10:FF:000121">
    <property type="entry name" value="Protein MOR1"/>
    <property type="match status" value="1"/>
</dbReference>
<dbReference type="OrthoDB" id="205662at2759"/>
<reference evidence="14" key="2">
    <citation type="journal article" date="2018" name="BMC Genomics">
        <title>A manually annotated Actinidia chinensis var. chinensis (kiwifruit) genome highlights the challenges associated with draft genomes and gene prediction in plants.</title>
        <authorList>
            <person name="Pilkington S.M."/>
            <person name="Crowhurst R."/>
            <person name="Hilario E."/>
            <person name="Nardozza S."/>
            <person name="Fraser L."/>
            <person name="Peng Y."/>
            <person name="Gunaseelan K."/>
            <person name="Simpson R."/>
            <person name="Tahir J."/>
            <person name="Deroles S.C."/>
            <person name="Templeton K."/>
            <person name="Luo Z."/>
            <person name="Davy M."/>
            <person name="Cheng C."/>
            <person name="McNeilage M."/>
            <person name="Scaglione D."/>
            <person name="Liu Y."/>
            <person name="Zhang Q."/>
            <person name="Datson P."/>
            <person name="De Silva N."/>
            <person name="Gardiner S.E."/>
            <person name="Bassett H."/>
            <person name="Chagne D."/>
            <person name="McCallum J."/>
            <person name="Dzierzon H."/>
            <person name="Deng C."/>
            <person name="Wang Y.Y."/>
            <person name="Barron L."/>
            <person name="Manako K."/>
            <person name="Bowen J."/>
            <person name="Foster T.M."/>
            <person name="Erridge Z.A."/>
            <person name="Tiffin H."/>
            <person name="Waite C.N."/>
            <person name="Davies K.M."/>
            <person name="Grierson E.P."/>
            <person name="Laing W.A."/>
            <person name="Kirk R."/>
            <person name="Chen X."/>
            <person name="Wood M."/>
            <person name="Montefiori M."/>
            <person name="Brummell D.A."/>
            <person name="Schwinn K.E."/>
            <person name="Catanach A."/>
            <person name="Fullerton C."/>
            <person name="Li D."/>
            <person name="Meiyalaghan S."/>
            <person name="Nieuwenhuizen N."/>
            <person name="Read N."/>
            <person name="Prakash R."/>
            <person name="Hunter D."/>
            <person name="Zhang H."/>
            <person name="McKenzie M."/>
            <person name="Knabel M."/>
            <person name="Harris A."/>
            <person name="Allan A.C."/>
            <person name="Gleave A."/>
            <person name="Chen A."/>
            <person name="Janssen B.J."/>
            <person name="Plunkett B."/>
            <person name="Ampomah-Dwamena C."/>
            <person name="Voogd C."/>
            <person name="Leif D."/>
            <person name="Lafferty D."/>
            <person name="Souleyre E.J.F."/>
            <person name="Varkonyi-Gasic E."/>
            <person name="Gambi F."/>
            <person name="Hanley J."/>
            <person name="Yao J.L."/>
            <person name="Cheung J."/>
            <person name="David K.M."/>
            <person name="Warren B."/>
            <person name="Marsh K."/>
            <person name="Snowden K.C."/>
            <person name="Lin-Wang K."/>
            <person name="Brian L."/>
            <person name="Martinez-Sanchez M."/>
            <person name="Wang M."/>
            <person name="Ileperuma N."/>
            <person name="Macnee N."/>
            <person name="Campin R."/>
            <person name="McAtee P."/>
            <person name="Drummond R.S.M."/>
            <person name="Espley R.V."/>
            <person name="Ireland H.S."/>
            <person name="Wu R."/>
            <person name="Atkinson R.G."/>
            <person name="Karunairetnam S."/>
            <person name="Bulley S."/>
            <person name="Chunkath S."/>
            <person name="Hanley Z."/>
            <person name="Storey R."/>
            <person name="Thrimawithana A.H."/>
            <person name="Thomson S."/>
            <person name="David C."/>
            <person name="Testolin R."/>
            <person name="Huang H."/>
            <person name="Hellens R.P."/>
            <person name="Schaffer R.J."/>
        </authorList>
    </citation>
    <scope>NUCLEOTIDE SEQUENCE [LARGE SCALE GENOMIC DNA]</scope>
    <source>
        <strain evidence="14">cv. Red5</strain>
    </source>
</reference>
<evidence type="ECO:0000256" key="10">
    <source>
        <dbReference type="PROSITE-ProRule" id="PRU00103"/>
    </source>
</evidence>
<feature type="region of interest" description="Disordered" evidence="11">
    <location>
        <begin position="1084"/>
        <end position="1115"/>
    </location>
</feature>
<protein>
    <recommendedName>
        <fullName evidence="7">Protein MOR1</fullName>
    </recommendedName>
    <alternativeName>
        <fullName evidence="8">Protein GEM1</fullName>
    </alternativeName>
    <alternativeName>
        <fullName evidence="9">Protein MICROTUBULE ORGANIZATION 1</fullName>
    </alternativeName>
</protein>
<dbReference type="PROSITE" id="PS50077">
    <property type="entry name" value="HEAT_REPEAT"/>
    <property type="match status" value="1"/>
</dbReference>
<dbReference type="OMA" id="ERCAGQK"/>
<dbReference type="PROSITE" id="PS50179">
    <property type="entry name" value="VHS"/>
    <property type="match status" value="1"/>
</dbReference>
<feature type="region of interest" description="Disordered" evidence="11">
    <location>
        <begin position="231"/>
        <end position="263"/>
    </location>
</feature>
<dbReference type="FunFam" id="1.25.10.10:FF:000137">
    <property type="entry name" value="Protein MOR1"/>
    <property type="match status" value="1"/>
</dbReference>
<keyword evidence="5" id="KW-0206">Cytoskeleton</keyword>
<evidence type="ECO:0000256" key="11">
    <source>
        <dbReference type="SAM" id="MobiDB-lite"/>
    </source>
</evidence>
<evidence type="ECO:0000256" key="6">
    <source>
        <dbReference type="ARBA" id="ARBA00025722"/>
    </source>
</evidence>
<dbReference type="GO" id="GO:0043130">
    <property type="term" value="F:ubiquitin binding"/>
    <property type="evidence" value="ECO:0007669"/>
    <property type="project" value="InterPro"/>
</dbReference>
<evidence type="ECO:0000259" key="12">
    <source>
        <dbReference type="PROSITE" id="PS50179"/>
    </source>
</evidence>
<feature type="compositionally biased region" description="Basic and acidic residues" evidence="11">
    <location>
        <begin position="237"/>
        <end position="246"/>
    </location>
</feature>
<dbReference type="Pfam" id="PF21041">
    <property type="entry name" value="XMAP215_CLASP_TOG"/>
    <property type="match status" value="3"/>
</dbReference>
<feature type="domain" description="VHS" evidence="12">
    <location>
        <begin position="858"/>
        <end position="985"/>
    </location>
</feature>
<dbReference type="InterPro" id="IPR002014">
    <property type="entry name" value="VHS_dom"/>
</dbReference>
<dbReference type="PANTHER" id="PTHR12609">
    <property type="entry name" value="MICROTUBULE ASSOCIATED PROTEIN XMAP215"/>
    <property type="match status" value="1"/>
</dbReference>
<feature type="compositionally biased region" description="Low complexity" evidence="11">
    <location>
        <begin position="554"/>
        <end position="564"/>
    </location>
</feature>
<dbReference type="GO" id="GO:0030951">
    <property type="term" value="P:establishment or maintenance of microtubule cytoskeleton polarity"/>
    <property type="evidence" value="ECO:0007669"/>
    <property type="project" value="InterPro"/>
</dbReference>
<sequence>MSEDEKLLKEAKKLPWEDRLMHKNWKVRNDANIDLAAVCDSITDPKDSRLREFGPFFRKTVADSNAPVQDKALDALISYLKAADADAGRYGKEVCDAIVTKCLTGRPKTVEKSQMVFMLWVELEAVDVFLDAMEKAIKNKVAKAVVPAIDVMFQALSEFGAKIIPPKRILKMLPELFDHQDQNVRASSKGLTLELCRWIGKEPVKSILFEKMRDTMKKELEAELVNVTGTARPSRKIRSEQDKEPEQEVVSEVVGSGPSEETVTDAPQEIDEYELVDPVDILTPLEKSGFWDGVKAAKWSERKEAVAELTKLASTKRIAPGDFIEICRTLKKLITDVNIAVAVEAIQAIGNLARGLRTHFSGNSRFLLPILLEKLKEKKPTLTEALSQTLQAMHKSGCLNLADIVEDVKVATKNKVPLVRSLTLNWMSFCIETSNKAVVLKVHKEYVPICMECLNDGTPEVRDAAFSALAAVAKLVGMRPLEKSLEKLDDVRKKKLSEMIGGSGAGPVSTSSVTIQTSGGSGSSVQASDGSLVRRSAASMLSGKKHVQAAPANKKGGAVKSGVSKKGEAAGQLKTSKAVEPEDVEPADMSLEEIESRLGSLINADTVSQLKSAVWKERLEAITSFREQVEATQNLDQSVEILIRFLCAVPGWSEKNVQVQQQVIEVITHIGSTASRFPKKCVVLCLFGISERVADIKTRSHAMKCLTTFSEAVGPGFVFERIYKITKEHKNPKVLSEGILWMVSAVEDFGVSHLKLKDLIDFCKDTGLQSSAAATRNATIKLIGALHKFVGPDIKAFLSDVKPALLSAVEAECEKNPFEGASAAPKKTIKVSESTSSLSGGGLDSLPREDISGKITPALLKSLESTDWKVRLESIEAVNKILEEANKRIQPTGTVELFGALRGRLYDSNKNLVMTTLSTVGAVASAMGPAVEKSSKGILSDVLKCVGDNKKHMRESTLTTLDAWLAAVHLDKMVPYITTALTDAKLGAEGRKDLFDWLSRQLTGLSDFPDAAHLLKPTAAAMTDKSADVRKAAEVCFVEILRVCGQETVTKNLKDIHGPALAIVHERLKPYGAFQETFESAKTISTGPASTSGSKVGKPSSNGYGDRIPKHGSKAVSSRVVSTKGPRAESIMSVQDITIQSQALLNVKDSNKDERERLVVRRFKFEEPRIEQIQDLENDLMKYFREDLHRRFLSMDFKMQVDGIEMLHKALPTIGKEIIEVLDILLRWFVLRFCESNTSCLLKVLEFLPELFEMLRSEGYTMTESEAAIFLPCLMEKSGHNIERVREKMRELVKQIIHAYSAAKTFPYILEGLRSRNNRTRIECVDLAGFLIDNHGAEIAGQLKSLQIVASLTAERDGELRKAALNTLATGYKILGDDIWRYVGKLTDAQRSMLDDRFKWKTREMDKRKEGKPGEARVALRRSVRENGSDATEQSGEVLRPVSGPIFTRENYGHSELHMERPSIPRTVATANGPTDWNEALDIIEYGSPEQSVEGMKVICHELGLAGDNPESSAIDDMVKDADRLVSCLANKVGKTFNVCLAGASSRSCKYVLNTLMQTFQIKQLGHAVKESSLHSLITELLLWLLDERVAWMDDGSQLLKALNILMLKILENAERTSSFVVLINLLCPLDPSRWPSPASNESFAARNQKFSDLVVKCLIKLTKVLQSTIYDVDLDRILQSIHIYLQELGMEEIRRRAGADDKPLRMVKTVLHELVKLRGTAIKGHLSMVPIDMEPQPIILAYIDLNLQTLAAARMLTPSGPVGQTHWRDSAANNPSPANHSAEAQLKQELAAIFKKIGDKQTCTIGLYELYRITKLYPKVDIFSQLQNASEAFRTYIRDGLFQMEKNEAAGRTPSSVPLSTPPPAATNLSSPKFGPLSPVLANPLNDSKSLNTRVEPTSFSLPPSYGEDERAINGITSRGPASDNLELRQYFGDHRNDSFSHGVTAVTSGTLDAIRERMKSIQLAAAAGNPDPGNGPLMNINGNIAHSLSNLHGPDRANADNPVHSGILPMDEKALSGLQARMERLKSGSMETF</sequence>
<gene>
    <name evidence="13" type="ORF">CEY00_Acc20628</name>
</gene>
<dbReference type="GO" id="GO:0061863">
    <property type="term" value="F:microtubule plus end polymerase"/>
    <property type="evidence" value="ECO:0007669"/>
    <property type="project" value="InterPro"/>
</dbReference>
<dbReference type="GO" id="GO:0051010">
    <property type="term" value="F:microtubule plus-end binding"/>
    <property type="evidence" value="ECO:0007669"/>
    <property type="project" value="InterPro"/>
</dbReference>
<dbReference type="InterPro" id="IPR034085">
    <property type="entry name" value="TOG"/>
</dbReference>
<dbReference type="InterPro" id="IPR024395">
    <property type="entry name" value="CLASP_N_dom"/>
</dbReference>
<dbReference type="FunFam" id="1.25.10.10:FF:000165">
    <property type="entry name" value="Protein MOR1"/>
    <property type="match status" value="1"/>
</dbReference>
<dbReference type="Proteomes" id="UP000241394">
    <property type="component" value="Chromosome LG18"/>
</dbReference>
<dbReference type="STRING" id="1590841.A0A2R6QA48"/>
<evidence type="ECO:0000256" key="2">
    <source>
        <dbReference type="ARBA" id="ARBA00022490"/>
    </source>
</evidence>
<dbReference type="InParanoid" id="A0A2R6QA48"/>
<feature type="compositionally biased region" description="Polar residues" evidence="11">
    <location>
        <begin position="508"/>
        <end position="529"/>
    </location>
</feature>
<dbReference type="FunFam" id="1.25.10.10:FF:000019">
    <property type="entry name" value="Cytoskeleton-associated protein 5"/>
    <property type="match status" value="1"/>
</dbReference>
<evidence type="ECO:0000256" key="4">
    <source>
        <dbReference type="ARBA" id="ARBA00022737"/>
    </source>
</evidence>
<comment type="subcellular location">
    <subcellularLocation>
        <location evidence="1">Cytoplasm</location>
        <location evidence="1">Cytoskeleton</location>
    </subcellularLocation>
</comment>
<feature type="compositionally biased region" description="Low complexity" evidence="11">
    <location>
        <begin position="250"/>
        <end position="261"/>
    </location>
</feature>
<reference evidence="13 14" key="1">
    <citation type="submission" date="2017-07" db="EMBL/GenBank/DDBJ databases">
        <title>An improved, manually edited Actinidia chinensis var. chinensis (kiwifruit) genome highlights the challenges associated with draft genomes and gene prediction in plants.</title>
        <authorList>
            <person name="Pilkington S."/>
            <person name="Crowhurst R."/>
            <person name="Hilario E."/>
            <person name="Nardozza S."/>
            <person name="Fraser L."/>
            <person name="Peng Y."/>
            <person name="Gunaseelan K."/>
            <person name="Simpson R."/>
            <person name="Tahir J."/>
            <person name="Deroles S."/>
            <person name="Templeton K."/>
            <person name="Luo Z."/>
            <person name="Davy M."/>
            <person name="Cheng C."/>
            <person name="Mcneilage M."/>
            <person name="Scaglione D."/>
            <person name="Liu Y."/>
            <person name="Zhang Q."/>
            <person name="Datson P."/>
            <person name="De Silva N."/>
            <person name="Gardiner S."/>
            <person name="Bassett H."/>
            <person name="Chagne D."/>
            <person name="Mccallum J."/>
            <person name="Dzierzon H."/>
            <person name="Deng C."/>
            <person name="Wang Y.-Y."/>
            <person name="Barron N."/>
            <person name="Manako K."/>
            <person name="Bowen J."/>
            <person name="Foster T."/>
            <person name="Erridge Z."/>
            <person name="Tiffin H."/>
            <person name="Waite C."/>
            <person name="Davies K."/>
            <person name="Grierson E."/>
            <person name="Laing W."/>
            <person name="Kirk R."/>
            <person name="Chen X."/>
            <person name="Wood M."/>
            <person name="Montefiori M."/>
            <person name="Brummell D."/>
            <person name="Schwinn K."/>
            <person name="Catanach A."/>
            <person name="Fullerton C."/>
            <person name="Li D."/>
            <person name="Meiyalaghan S."/>
            <person name="Nieuwenhuizen N."/>
            <person name="Read N."/>
            <person name="Prakash R."/>
            <person name="Hunter D."/>
            <person name="Zhang H."/>
            <person name="Mckenzie M."/>
            <person name="Knabel M."/>
            <person name="Harris A."/>
            <person name="Allan A."/>
            <person name="Chen A."/>
            <person name="Janssen B."/>
            <person name="Plunkett B."/>
            <person name="Dwamena C."/>
            <person name="Voogd C."/>
            <person name="Leif D."/>
            <person name="Lafferty D."/>
            <person name="Souleyre E."/>
            <person name="Varkonyi-Gasic E."/>
            <person name="Gambi F."/>
            <person name="Hanley J."/>
            <person name="Yao J.-L."/>
            <person name="Cheung J."/>
            <person name="David K."/>
            <person name="Warren B."/>
            <person name="Marsh K."/>
            <person name="Snowden K."/>
            <person name="Lin-Wang K."/>
            <person name="Brian L."/>
            <person name="Martinez-Sanchez M."/>
            <person name="Wang M."/>
            <person name="Ileperuma N."/>
            <person name="Macnee N."/>
            <person name="Campin R."/>
            <person name="Mcatee P."/>
            <person name="Drummond R."/>
            <person name="Espley R."/>
            <person name="Ireland H."/>
            <person name="Wu R."/>
            <person name="Atkinson R."/>
            <person name="Karunairetnam S."/>
            <person name="Bulley S."/>
            <person name="Chunkath S."/>
            <person name="Hanley Z."/>
            <person name="Storey R."/>
            <person name="Thrimawithana A."/>
            <person name="Thomson S."/>
            <person name="David C."/>
            <person name="Testolin R."/>
        </authorList>
    </citation>
    <scope>NUCLEOTIDE SEQUENCE [LARGE SCALE GENOMIC DNA]</scope>
    <source>
        <strain evidence="14">cv. Red5</strain>
        <tissue evidence="13">Young leaf</tissue>
    </source>
</reference>
<feature type="region of interest" description="Disordered" evidence="11">
    <location>
        <begin position="499"/>
        <end position="530"/>
    </location>
</feature>
<dbReference type="SMART" id="SM01349">
    <property type="entry name" value="TOG"/>
    <property type="match status" value="5"/>
</dbReference>
<organism evidence="13 14">
    <name type="scientific">Actinidia chinensis var. chinensis</name>
    <name type="common">Chinese soft-hair kiwi</name>
    <dbReference type="NCBI Taxonomy" id="1590841"/>
    <lineage>
        <taxon>Eukaryota</taxon>
        <taxon>Viridiplantae</taxon>
        <taxon>Streptophyta</taxon>
        <taxon>Embryophyta</taxon>
        <taxon>Tracheophyta</taxon>
        <taxon>Spermatophyta</taxon>
        <taxon>Magnoliopsida</taxon>
        <taxon>eudicotyledons</taxon>
        <taxon>Gunneridae</taxon>
        <taxon>Pentapetalae</taxon>
        <taxon>asterids</taxon>
        <taxon>Ericales</taxon>
        <taxon>Actinidiaceae</taxon>
        <taxon>Actinidia</taxon>
    </lineage>
</organism>
<dbReference type="GO" id="GO:0035091">
    <property type="term" value="F:phosphatidylinositol binding"/>
    <property type="evidence" value="ECO:0007669"/>
    <property type="project" value="InterPro"/>
</dbReference>
<name>A0A2R6QA48_ACTCC</name>
<feature type="compositionally biased region" description="Low complexity" evidence="11">
    <location>
        <begin position="1771"/>
        <end position="1783"/>
    </location>
</feature>
<keyword evidence="4" id="KW-0677">Repeat</keyword>
<dbReference type="Pfam" id="PF12348">
    <property type="entry name" value="CLASP_N"/>
    <property type="match status" value="1"/>
</dbReference>
<evidence type="ECO:0000313" key="13">
    <source>
        <dbReference type="EMBL" id="PSS04770.1"/>
    </source>
</evidence>
<feature type="region of interest" description="Disordered" evidence="11">
    <location>
        <begin position="1850"/>
        <end position="1874"/>
    </location>
</feature>
<dbReference type="EMBL" id="NKQK01000018">
    <property type="protein sequence ID" value="PSS04770.1"/>
    <property type="molecule type" value="Genomic_DNA"/>
</dbReference>
<dbReference type="Gene3D" id="1.25.10.10">
    <property type="entry name" value="Leucine-rich Repeat Variant"/>
    <property type="match status" value="5"/>
</dbReference>
<feature type="region of interest" description="Disordered" evidence="11">
    <location>
        <begin position="543"/>
        <end position="585"/>
    </location>
</feature>
<evidence type="ECO:0000256" key="9">
    <source>
        <dbReference type="ARBA" id="ARBA00082866"/>
    </source>
</evidence>
<dbReference type="GO" id="GO:0046785">
    <property type="term" value="P:microtubule polymerization"/>
    <property type="evidence" value="ECO:0007669"/>
    <property type="project" value="InterPro"/>
</dbReference>
<feature type="region of interest" description="Disordered" evidence="11">
    <location>
        <begin position="1889"/>
        <end position="1910"/>
    </location>
</feature>
<comment type="similarity">
    <text evidence="6">Belongs to the TOG/XMAP215 family.</text>
</comment>
<dbReference type="InterPro" id="IPR045110">
    <property type="entry name" value="XMAP215"/>
</dbReference>
<dbReference type="GO" id="GO:0005874">
    <property type="term" value="C:microtubule"/>
    <property type="evidence" value="ECO:0007669"/>
    <property type="project" value="UniProtKB-KW"/>
</dbReference>
<dbReference type="FunCoup" id="A0A2R6QA48">
    <property type="interactions" value="5180"/>
</dbReference>
<accession>A0A2R6QA48</accession>
<feature type="repeat" description="HEAT" evidence="10">
    <location>
        <begin position="446"/>
        <end position="484"/>
    </location>
</feature>
<comment type="caution">
    <text evidence="13">The sequence shown here is derived from an EMBL/GenBank/DDBJ whole genome shotgun (WGS) entry which is preliminary data.</text>
</comment>
<dbReference type="FunFam" id="1.25.10.10:FF:000155">
    <property type="entry name" value="Protein MOR1"/>
    <property type="match status" value="1"/>
</dbReference>
<feature type="compositionally biased region" description="Polar residues" evidence="11">
    <location>
        <begin position="1084"/>
        <end position="1103"/>
    </location>
</feature>
<evidence type="ECO:0000256" key="3">
    <source>
        <dbReference type="ARBA" id="ARBA00022701"/>
    </source>
</evidence>
<evidence type="ECO:0000256" key="5">
    <source>
        <dbReference type="ARBA" id="ARBA00023212"/>
    </source>
</evidence>
<evidence type="ECO:0000256" key="1">
    <source>
        <dbReference type="ARBA" id="ARBA00004245"/>
    </source>
</evidence>
<proteinExistence type="inferred from homology"/>
<evidence type="ECO:0000256" key="7">
    <source>
        <dbReference type="ARBA" id="ARBA00069484"/>
    </source>
</evidence>
<keyword evidence="2" id="KW-0963">Cytoplasm</keyword>
<dbReference type="SUPFAM" id="SSF48371">
    <property type="entry name" value="ARM repeat"/>
    <property type="match status" value="2"/>
</dbReference>
<evidence type="ECO:0000313" key="14">
    <source>
        <dbReference type="Proteomes" id="UP000241394"/>
    </source>
</evidence>